<dbReference type="InterPro" id="IPR013766">
    <property type="entry name" value="Thioredoxin_domain"/>
</dbReference>
<evidence type="ECO:0000313" key="3">
    <source>
        <dbReference type="Proteomes" id="UP000176944"/>
    </source>
</evidence>
<proteinExistence type="predicted"/>
<feature type="domain" description="Thioredoxin" evidence="1">
    <location>
        <begin position="9"/>
        <end position="165"/>
    </location>
</feature>
<reference evidence="3" key="1">
    <citation type="submission" date="2016-10" db="EMBL/GenBank/DDBJ databases">
        <title>Comparative genomics uncovers the prolific and rare metabolic potential of the cyanobacterial genus Moorea.</title>
        <authorList>
            <person name="Leao T."/>
            <person name="Castelao G."/>
            <person name="Korobeynikov A."/>
            <person name="Monroe E.A."/>
            <person name="Podell S."/>
            <person name="Glukhov E."/>
            <person name="Allen E."/>
            <person name="Gerwick W.H."/>
            <person name="Gerwick L."/>
        </authorList>
    </citation>
    <scope>NUCLEOTIDE SEQUENCE [LARGE SCALE GENOMIC DNA]</scope>
    <source>
        <strain evidence="3">JHB</strain>
    </source>
</reference>
<evidence type="ECO:0000259" key="1">
    <source>
        <dbReference type="PROSITE" id="PS51352"/>
    </source>
</evidence>
<dbReference type="PANTHER" id="PTHR43640:SF1">
    <property type="entry name" value="THIOREDOXIN-DEPENDENT PEROXIREDOXIN"/>
    <property type="match status" value="1"/>
</dbReference>
<dbReference type="Pfam" id="PF00578">
    <property type="entry name" value="AhpC-TSA"/>
    <property type="match status" value="1"/>
</dbReference>
<dbReference type="GO" id="GO:0016491">
    <property type="term" value="F:oxidoreductase activity"/>
    <property type="evidence" value="ECO:0007669"/>
    <property type="project" value="InterPro"/>
</dbReference>
<dbReference type="InterPro" id="IPR036249">
    <property type="entry name" value="Thioredoxin-like_sf"/>
</dbReference>
<protein>
    <submittedName>
        <fullName evidence="2">Thioredoxin family protein</fullName>
    </submittedName>
</protein>
<dbReference type="EMBL" id="CP017708">
    <property type="protein sequence ID" value="AOY82403.1"/>
    <property type="molecule type" value="Genomic_DNA"/>
</dbReference>
<dbReference type="GO" id="GO:0016209">
    <property type="term" value="F:antioxidant activity"/>
    <property type="evidence" value="ECO:0007669"/>
    <property type="project" value="InterPro"/>
</dbReference>
<sequence>MALVNSTMLSLGTKAPEFQLPDAVSGETISLDTFAGKQGLLVMFICRHCPFVKHVQGELAKLGKDYADANIGMVAISANDADNYPDDAPDKLKEMAQELGFTFPFCHDQSQETAQTYTAACTPDFFLFDPNQELVYRGQLDDSRPSNGIPVTGKDLRAAIDAVLGSQPVNSEQKPSIGCNIKWKPGNEPSYFGV</sequence>
<dbReference type="InterPro" id="IPR000866">
    <property type="entry name" value="AhpC/TSA"/>
</dbReference>
<dbReference type="AlphaFoldDB" id="A0A1D9G488"/>
<dbReference type="SUPFAM" id="SSF52833">
    <property type="entry name" value="Thioredoxin-like"/>
    <property type="match status" value="1"/>
</dbReference>
<organism evidence="2 3">
    <name type="scientific">Moorena producens (strain JHB)</name>
    <dbReference type="NCBI Taxonomy" id="1454205"/>
    <lineage>
        <taxon>Bacteria</taxon>
        <taxon>Bacillati</taxon>
        <taxon>Cyanobacteriota</taxon>
        <taxon>Cyanophyceae</taxon>
        <taxon>Coleofasciculales</taxon>
        <taxon>Coleofasciculaceae</taxon>
        <taxon>Moorena</taxon>
    </lineage>
</organism>
<dbReference type="InterPro" id="IPR047262">
    <property type="entry name" value="PRX-like1"/>
</dbReference>
<dbReference type="PANTHER" id="PTHR43640">
    <property type="entry name" value="OS07G0260300 PROTEIN"/>
    <property type="match status" value="1"/>
</dbReference>
<dbReference type="CDD" id="cd02969">
    <property type="entry name" value="PRX_like1"/>
    <property type="match status" value="1"/>
</dbReference>
<dbReference type="Gene3D" id="3.40.30.10">
    <property type="entry name" value="Glutaredoxin"/>
    <property type="match status" value="1"/>
</dbReference>
<gene>
    <name evidence="2" type="ORF">BJP36_23330</name>
</gene>
<dbReference type="PROSITE" id="PS51352">
    <property type="entry name" value="THIOREDOXIN_2"/>
    <property type="match status" value="1"/>
</dbReference>
<accession>A0A1D9G488</accession>
<evidence type="ECO:0000313" key="2">
    <source>
        <dbReference type="EMBL" id="AOY82403.1"/>
    </source>
</evidence>
<name>A0A1D9G488_MOOP1</name>
<dbReference type="Proteomes" id="UP000176944">
    <property type="component" value="Chromosome"/>
</dbReference>